<dbReference type="GO" id="GO:0009451">
    <property type="term" value="P:RNA modification"/>
    <property type="evidence" value="ECO:0007669"/>
    <property type="project" value="InterPro"/>
</dbReference>
<dbReference type="FunFam" id="1.25.40.10:FF:001097">
    <property type="entry name" value="Pentatricopeptide repeat-containing protein At4g22760"/>
    <property type="match status" value="1"/>
</dbReference>
<dbReference type="FunFam" id="1.25.40.10:FF:000442">
    <property type="entry name" value="Pentatricopeptide repeat-containing protein At3g49710"/>
    <property type="match status" value="1"/>
</dbReference>
<dbReference type="InterPro" id="IPR002885">
    <property type="entry name" value="PPR_rpt"/>
</dbReference>
<dbReference type="Pfam" id="PF13041">
    <property type="entry name" value="PPR_2"/>
    <property type="match status" value="2"/>
</dbReference>
<protein>
    <submittedName>
        <fullName evidence="4">Pentatricopeptide repeat-containing protein At4g22760</fullName>
    </submittedName>
</protein>
<dbReference type="InterPro" id="IPR011990">
    <property type="entry name" value="TPR-like_helical_dom_sf"/>
</dbReference>
<evidence type="ECO:0000313" key="3">
    <source>
        <dbReference type="Proteomes" id="UP001652600"/>
    </source>
</evidence>
<dbReference type="Pfam" id="PF01535">
    <property type="entry name" value="PPR"/>
    <property type="match status" value="7"/>
</dbReference>
<gene>
    <name evidence="4" type="primary">LOC103482665</name>
</gene>
<dbReference type="Pfam" id="PF20431">
    <property type="entry name" value="E_motif"/>
    <property type="match status" value="1"/>
</dbReference>
<dbReference type="SUPFAM" id="SSF48452">
    <property type="entry name" value="TPR-like"/>
    <property type="match status" value="2"/>
</dbReference>
<dbReference type="Gene3D" id="1.25.40.10">
    <property type="entry name" value="Tetratricopeptide repeat domain"/>
    <property type="match status" value="5"/>
</dbReference>
<dbReference type="KEGG" id="cmo:103482665"/>
<dbReference type="RefSeq" id="XP_008437157.1">
    <property type="nucleotide sequence ID" value="XM_008438935.3"/>
</dbReference>
<evidence type="ECO:0000256" key="1">
    <source>
        <dbReference type="ARBA" id="ARBA00022737"/>
    </source>
</evidence>
<dbReference type="OrthoDB" id="185373at2759"/>
<proteinExistence type="predicted"/>
<dbReference type="NCBIfam" id="TIGR00756">
    <property type="entry name" value="PPR"/>
    <property type="match status" value="8"/>
</dbReference>
<dbReference type="AlphaFoldDB" id="A0A1S3ATB6"/>
<dbReference type="GeneID" id="103482665"/>
<reference evidence="4" key="1">
    <citation type="submission" date="2025-08" db="UniProtKB">
        <authorList>
            <consortium name="RefSeq"/>
        </authorList>
    </citation>
    <scope>IDENTIFICATION</scope>
    <source>
        <tissue evidence="4">Stem</tissue>
    </source>
</reference>
<sequence length="580" mass="64891">MLGSDLKFFLNSSVHVKQATQIHAHILVNGLPNLESCLVRQITRSQFTCARIVSRYLQRILHHSQNPDAFTWSCAVRFFSKNGQFMEAIAHYVQMQRLGLHPSTFAVSSTLRACGRIMCKFGGRCIHAQVYKLGFCRCVYVQTSLVDFYSKLGDMGFAQKVFDDMTEKNVVSWNSILSGYVKIGNLVDAQKVFDEMPVKDVISWNSMLTGFSNSGNMDRALCLFQQMREKSSASWNAMISGYVNCGDMKAARNLFDVMPNRNNVTRITLIAGYSKLGEVNSACELFDKMGENEKELFSFNAMIACYSQNGLPNKALELFNQMLQPHLNIQPDEMTFASVISACTQLGNLSYGTWIESYMEKLGIELDDHLATALVDLYAKSGNIDRAFELFNDLKKRDLVAYSAMIFGCGINGKAHEAIGLFKEMLRVNISPNLVTYAGLLTAYNHAGLVDEGYFCFSSMKDHGLAPLADHYGIMVDLLGRAGRLEEAYELIRSMPVQPNAGVWGALLHACKLHNNVELGEIAARNCSKSVTDTTGYRSLLANIYSSMERWDDAKRMRKAMSNKVFAKISGCSWMEQSES</sequence>
<dbReference type="PROSITE" id="PS51375">
    <property type="entry name" value="PPR"/>
    <property type="match status" value="7"/>
</dbReference>
<dbReference type="InterPro" id="IPR046960">
    <property type="entry name" value="PPR_At4g14850-like_plant"/>
</dbReference>
<accession>A0A1S3ATB6</accession>
<feature type="repeat" description="PPR" evidence="2">
    <location>
        <begin position="433"/>
        <end position="467"/>
    </location>
</feature>
<feature type="repeat" description="PPR" evidence="2">
    <location>
        <begin position="367"/>
        <end position="397"/>
    </location>
</feature>
<dbReference type="PANTHER" id="PTHR47926:SF545">
    <property type="entry name" value="PENTACOTRIPEPTIDE-REPEAT REGION OF PRORP DOMAIN-CONTAINING PROTEIN"/>
    <property type="match status" value="1"/>
</dbReference>
<keyword evidence="1" id="KW-0677">Repeat</keyword>
<dbReference type="eggNOG" id="KOG4197">
    <property type="taxonomic scope" value="Eukaryota"/>
</dbReference>
<feature type="repeat" description="PPR" evidence="2">
    <location>
        <begin position="169"/>
        <end position="199"/>
    </location>
</feature>
<dbReference type="SMR" id="A0A1S3ATB6"/>
<feature type="repeat" description="PPR" evidence="2">
    <location>
        <begin position="295"/>
        <end position="329"/>
    </location>
</feature>
<organism evidence="3 4">
    <name type="scientific">Cucumis melo</name>
    <name type="common">Muskmelon</name>
    <dbReference type="NCBI Taxonomy" id="3656"/>
    <lineage>
        <taxon>Eukaryota</taxon>
        <taxon>Viridiplantae</taxon>
        <taxon>Streptophyta</taxon>
        <taxon>Embryophyta</taxon>
        <taxon>Tracheophyta</taxon>
        <taxon>Spermatophyta</taxon>
        <taxon>Magnoliopsida</taxon>
        <taxon>eudicotyledons</taxon>
        <taxon>Gunneridae</taxon>
        <taxon>Pentapetalae</taxon>
        <taxon>rosids</taxon>
        <taxon>fabids</taxon>
        <taxon>Cucurbitales</taxon>
        <taxon>Cucurbitaceae</taxon>
        <taxon>Benincaseae</taxon>
        <taxon>Cucumis</taxon>
    </lineage>
</organism>
<dbReference type="FunCoup" id="A0A1S3ATB6">
    <property type="interactions" value="443"/>
</dbReference>
<evidence type="ECO:0000313" key="4">
    <source>
        <dbReference type="RefSeq" id="XP_008437157.1"/>
    </source>
</evidence>
<dbReference type="InterPro" id="IPR046848">
    <property type="entry name" value="E_motif"/>
</dbReference>
<feature type="repeat" description="PPR" evidence="2">
    <location>
        <begin position="398"/>
        <end position="432"/>
    </location>
</feature>
<dbReference type="GO" id="GO:0003723">
    <property type="term" value="F:RNA binding"/>
    <property type="evidence" value="ECO:0007669"/>
    <property type="project" value="InterPro"/>
</dbReference>
<feature type="repeat" description="PPR" evidence="2">
    <location>
        <begin position="200"/>
        <end position="234"/>
    </location>
</feature>
<evidence type="ECO:0000256" key="2">
    <source>
        <dbReference type="PROSITE-ProRule" id="PRU00708"/>
    </source>
</evidence>
<dbReference type="InParanoid" id="A0A1S3ATB6"/>
<keyword evidence="3" id="KW-1185">Reference proteome</keyword>
<feature type="repeat" description="PPR" evidence="2">
    <location>
        <begin position="68"/>
        <end position="102"/>
    </location>
</feature>
<dbReference type="Proteomes" id="UP001652600">
    <property type="component" value="Chromosome 9"/>
</dbReference>
<dbReference type="PANTHER" id="PTHR47926">
    <property type="entry name" value="PENTATRICOPEPTIDE REPEAT-CONTAINING PROTEIN"/>
    <property type="match status" value="1"/>
</dbReference>
<name>A0A1S3ATB6_CUCME</name>